<proteinExistence type="predicted"/>
<keyword evidence="6" id="KW-1185">Reference proteome</keyword>
<evidence type="ECO:0000256" key="4">
    <source>
        <dbReference type="ARBA" id="ARBA00023242"/>
    </source>
</evidence>
<organism evidence="6">
    <name type="scientific">Naegleria gruberi</name>
    <name type="common">Amoeba</name>
    <dbReference type="NCBI Taxonomy" id="5762"/>
    <lineage>
        <taxon>Eukaryota</taxon>
        <taxon>Discoba</taxon>
        <taxon>Heterolobosea</taxon>
        <taxon>Tetramitia</taxon>
        <taxon>Eutetramitia</taxon>
        <taxon>Vahlkampfiidae</taxon>
        <taxon>Naegleria</taxon>
    </lineage>
</organism>
<evidence type="ECO:0000256" key="2">
    <source>
        <dbReference type="ARBA" id="ARBA00023015"/>
    </source>
</evidence>
<accession>D2UYF0</accession>
<evidence type="ECO:0000256" key="1">
    <source>
        <dbReference type="ARBA" id="ARBA00004123"/>
    </source>
</evidence>
<comment type="subcellular location">
    <subcellularLocation>
        <location evidence="1">Nucleus</location>
    </subcellularLocation>
</comment>
<dbReference type="PANTHER" id="PTHR21277:SF5">
    <property type="entry name" value="TRANSCRIPTIONAL ADAPTER 1"/>
    <property type="match status" value="1"/>
</dbReference>
<dbReference type="GO" id="GO:0006357">
    <property type="term" value="P:regulation of transcription by RNA polymerase II"/>
    <property type="evidence" value="ECO:0007669"/>
    <property type="project" value="TreeGrafter"/>
</dbReference>
<dbReference type="Proteomes" id="UP000006671">
    <property type="component" value="Unassembled WGS sequence"/>
</dbReference>
<keyword evidence="4" id="KW-0539">Nucleus</keyword>
<dbReference type="AlphaFoldDB" id="D2UYF0"/>
<evidence type="ECO:0000313" key="5">
    <source>
        <dbReference type="EMBL" id="EFC50781.1"/>
    </source>
</evidence>
<dbReference type="EMBL" id="GG738845">
    <property type="protein sequence ID" value="EFC50781.1"/>
    <property type="molecule type" value="Genomic_DNA"/>
</dbReference>
<dbReference type="GO" id="GO:0005634">
    <property type="term" value="C:nucleus"/>
    <property type="evidence" value="ECO:0007669"/>
    <property type="project" value="UniProtKB-SubCell"/>
</dbReference>
<dbReference type="PANTHER" id="PTHR21277">
    <property type="entry name" value="TRANSCRIPTIONAL ADAPTER 1"/>
    <property type="match status" value="1"/>
</dbReference>
<gene>
    <name evidence="5" type="ORF">NAEGRDRAFT_61448</name>
</gene>
<dbReference type="InParanoid" id="D2UYF0"/>
<dbReference type="OMA" id="KMNKIAN"/>
<evidence type="ECO:0000313" key="6">
    <source>
        <dbReference type="Proteomes" id="UP000006671"/>
    </source>
</evidence>
<keyword evidence="3" id="KW-0804">Transcription</keyword>
<dbReference type="GeneID" id="8863821"/>
<dbReference type="InterPro" id="IPR024738">
    <property type="entry name" value="Hfi1/Tada1"/>
</dbReference>
<dbReference type="RefSeq" id="XP_002683525.1">
    <property type="nucleotide sequence ID" value="XM_002683479.1"/>
</dbReference>
<dbReference type="GO" id="GO:0003713">
    <property type="term" value="F:transcription coactivator activity"/>
    <property type="evidence" value="ECO:0007669"/>
    <property type="project" value="TreeGrafter"/>
</dbReference>
<evidence type="ECO:0000256" key="3">
    <source>
        <dbReference type="ARBA" id="ARBA00023163"/>
    </source>
</evidence>
<sequence>MLNPHTSSTLLSSSGAASLRGANQKSSLMLSKGAIDKHLDDRKGLYWNTFIKYLQAKLSKTEWDHFIKITFGYEFIALHNYFIKSLLCNAKISTFHHLNGTSSTDGAKRKNRGINNMMMLMEKELLHLSSQNLIFDNLCLHTSTSYNPSKSVNLSNEKHYTKDLFESKMNKIANDLGVMNVDGESINLLYYATEYYLKNLITKCLQQKKQKYENYKKPQIGSYLVKDGKYTHSYRHYELPLPEEEEEEEFSTNAIHEIDKHVITPRDFSLTIQASPNLIDDIKLREKAINMDWDLYY</sequence>
<name>D2UYF0_NAEGR</name>
<protein>
    <submittedName>
        <fullName evidence="5">Predicted protein</fullName>
    </submittedName>
</protein>
<dbReference type="OrthoDB" id="10264870at2759"/>
<keyword evidence="2" id="KW-0805">Transcription regulation</keyword>
<dbReference type="KEGG" id="ngr:NAEGRDRAFT_61448"/>
<reference evidence="5 6" key="1">
    <citation type="journal article" date="2010" name="Cell">
        <title>The genome of Naegleria gruberi illuminates early eukaryotic versatility.</title>
        <authorList>
            <person name="Fritz-Laylin L.K."/>
            <person name="Prochnik S.E."/>
            <person name="Ginger M.L."/>
            <person name="Dacks J.B."/>
            <person name="Carpenter M.L."/>
            <person name="Field M.C."/>
            <person name="Kuo A."/>
            <person name="Paredez A."/>
            <person name="Chapman J."/>
            <person name="Pham J."/>
            <person name="Shu S."/>
            <person name="Neupane R."/>
            <person name="Cipriano M."/>
            <person name="Mancuso J."/>
            <person name="Tu H."/>
            <person name="Salamov A."/>
            <person name="Lindquist E."/>
            <person name="Shapiro H."/>
            <person name="Lucas S."/>
            <person name="Grigoriev I.V."/>
            <person name="Cande W.Z."/>
            <person name="Fulton C."/>
            <person name="Rokhsar D.S."/>
            <person name="Dawson S.C."/>
        </authorList>
    </citation>
    <scope>NUCLEOTIDE SEQUENCE [LARGE SCALE GENOMIC DNA]</scope>
    <source>
        <strain evidence="5 6">NEG-M</strain>
    </source>
</reference>
<dbReference type="Pfam" id="PF12767">
    <property type="entry name" value="SAGA-Tad1"/>
    <property type="match status" value="1"/>
</dbReference>
<dbReference type="VEuPathDB" id="AmoebaDB:NAEGRDRAFT_61448"/>
<dbReference type="GO" id="GO:0000124">
    <property type="term" value="C:SAGA complex"/>
    <property type="evidence" value="ECO:0007669"/>
    <property type="project" value="TreeGrafter"/>
</dbReference>